<proteinExistence type="predicted"/>
<dbReference type="RefSeq" id="WP_074933803.1">
    <property type="nucleotide sequence ID" value="NZ_FORI01000015.1"/>
</dbReference>
<evidence type="ECO:0000313" key="1">
    <source>
        <dbReference type="EMBL" id="SFJ08466.1"/>
    </source>
</evidence>
<evidence type="ECO:0008006" key="3">
    <source>
        <dbReference type="Google" id="ProtNLM"/>
    </source>
</evidence>
<dbReference type="EMBL" id="FORI01000015">
    <property type="protein sequence ID" value="SFJ08466.1"/>
    <property type="molecule type" value="Genomic_DNA"/>
</dbReference>
<name>A0A1I3NI93_9SPIR</name>
<gene>
    <name evidence="1" type="ORF">SAMN04487775_1155</name>
</gene>
<accession>A0A1I3NI93</accession>
<sequence>MQNPIQINFEEIDSYIKLEFCYEALKTEFDIKEPTPNYASINDYLKQSDEILQDNIRNLILSKQLDEVEVYKKADVDRKLFSKIRTQPDYHPNKNTLLKLCLAMNLNTDETENLLKSAGYSLSKSLRSDLILRYCIGHKIFDVITVNQILDHYREKVI</sequence>
<dbReference type="OrthoDB" id="6194521at2"/>
<reference evidence="2" key="1">
    <citation type="submission" date="2016-10" db="EMBL/GenBank/DDBJ databases">
        <authorList>
            <person name="Varghese N."/>
            <person name="Submissions S."/>
        </authorList>
    </citation>
    <scope>NUCLEOTIDE SEQUENCE [LARGE SCALE GENOMIC DNA]</scope>
    <source>
        <strain evidence="2">XBD1002</strain>
    </source>
</reference>
<protein>
    <recommendedName>
        <fullName evidence="3">Appr-1-p processing protein</fullName>
    </recommendedName>
</protein>
<dbReference type="AlphaFoldDB" id="A0A1I3NI93"/>
<dbReference type="Proteomes" id="UP000182737">
    <property type="component" value="Unassembled WGS sequence"/>
</dbReference>
<evidence type="ECO:0000313" key="2">
    <source>
        <dbReference type="Proteomes" id="UP000182737"/>
    </source>
</evidence>
<organism evidence="1 2">
    <name type="scientific">Treponema bryantii</name>
    <dbReference type="NCBI Taxonomy" id="163"/>
    <lineage>
        <taxon>Bacteria</taxon>
        <taxon>Pseudomonadati</taxon>
        <taxon>Spirochaetota</taxon>
        <taxon>Spirochaetia</taxon>
        <taxon>Spirochaetales</taxon>
        <taxon>Treponemataceae</taxon>
        <taxon>Treponema</taxon>
    </lineage>
</organism>
<keyword evidence="2" id="KW-1185">Reference proteome</keyword>